<name>A0A2P5E9Z5_TREOI</name>
<proteinExistence type="predicted"/>
<organism evidence="1 2">
    <name type="scientific">Trema orientale</name>
    <name type="common">Charcoal tree</name>
    <name type="synonym">Celtis orientalis</name>
    <dbReference type="NCBI Taxonomy" id="63057"/>
    <lineage>
        <taxon>Eukaryota</taxon>
        <taxon>Viridiplantae</taxon>
        <taxon>Streptophyta</taxon>
        <taxon>Embryophyta</taxon>
        <taxon>Tracheophyta</taxon>
        <taxon>Spermatophyta</taxon>
        <taxon>Magnoliopsida</taxon>
        <taxon>eudicotyledons</taxon>
        <taxon>Gunneridae</taxon>
        <taxon>Pentapetalae</taxon>
        <taxon>rosids</taxon>
        <taxon>fabids</taxon>
        <taxon>Rosales</taxon>
        <taxon>Cannabaceae</taxon>
        <taxon>Trema</taxon>
    </lineage>
</organism>
<dbReference type="EMBL" id="JXTC01000196">
    <property type="protein sequence ID" value="PON82334.1"/>
    <property type="molecule type" value="Genomic_DNA"/>
</dbReference>
<dbReference type="Proteomes" id="UP000237000">
    <property type="component" value="Unassembled WGS sequence"/>
</dbReference>
<sequence length="30" mass="3447">VGRDVNHCEAFPLVTVTRTEIRTAIRNYKS</sequence>
<keyword evidence="2" id="KW-1185">Reference proteome</keyword>
<reference evidence="2" key="1">
    <citation type="submission" date="2016-06" db="EMBL/GenBank/DDBJ databases">
        <title>Parallel loss of symbiosis genes in relatives of nitrogen-fixing non-legume Parasponia.</title>
        <authorList>
            <person name="Van Velzen R."/>
            <person name="Holmer R."/>
            <person name="Bu F."/>
            <person name="Rutten L."/>
            <person name="Van Zeijl A."/>
            <person name="Liu W."/>
            <person name="Santuari L."/>
            <person name="Cao Q."/>
            <person name="Sharma T."/>
            <person name="Shen D."/>
            <person name="Roswanjaya Y."/>
            <person name="Wardhani T."/>
            <person name="Kalhor M.S."/>
            <person name="Jansen J."/>
            <person name="Van den Hoogen J."/>
            <person name="Gungor B."/>
            <person name="Hartog M."/>
            <person name="Hontelez J."/>
            <person name="Verver J."/>
            <person name="Yang W.-C."/>
            <person name="Schijlen E."/>
            <person name="Repin R."/>
            <person name="Schilthuizen M."/>
            <person name="Schranz E."/>
            <person name="Heidstra R."/>
            <person name="Miyata K."/>
            <person name="Fedorova E."/>
            <person name="Kohlen W."/>
            <person name="Bisseling T."/>
            <person name="Smit S."/>
            <person name="Geurts R."/>
        </authorList>
    </citation>
    <scope>NUCLEOTIDE SEQUENCE [LARGE SCALE GENOMIC DNA]</scope>
    <source>
        <strain evidence="2">cv. RG33-2</strain>
    </source>
</reference>
<feature type="non-terminal residue" evidence="1">
    <location>
        <position position="1"/>
    </location>
</feature>
<evidence type="ECO:0000313" key="2">
    <source>
        <dbReference type="Proteomes" id="UP000237000"/>
    </source>
</evidence>
<dbReference type="OrthoDB" id="10326792at2759"/>
<gene>
    <name evidence="1" type="ORF">TorRG33x02_218290</name>
</gene>
<dbReference type="InParanoid" id="A0A2P5E9Z5"/>
<accession>A0A2P5E9Z5</accession>
<evidence type="ECO:0000313" key="1">
    <source>
        <dbReference type="EMBL" id="PON82334.1"/>
    </source>
</evidence>
<dbReference type="AlphaFoldDB" id="A0A2P5E9Z5"/>
<protein>
    <submittedName>
        <fullName evidence="1">Uncharacterized protein</fullName>
    </submittedName>
</protein>
<comment type="caution">
    <text evidence="1">The sequence shown here is derived from an EMBL/GenBank/DDBJ whole genome shotgun (WGS) entry which is preliminary data.</text>
</comment>